<dbReference type="RefSeq" id="WP_022773629.1">
    <property type="nucleotide sequence ID" value="NC_022576.1"/>
</dbReference>
<sequence>MKFTLQSAHLTLELCPPGAAYQGARFDWSGQITQLHYRKHSFCTTESLDLTWLHHAGRGLYNEFGIDTALGYVDCPVGEKFHKIGVGLLTRATAEPYRFAHLYPVDPAKFDVQRSEDRAVFTVTAPTVRGYAYTLVKTISVLDTAVRIHYRLHNTGTKRIDTNEYVHHFLAVDHHPLNRDYTLRFSFDPEPATFGETVNVEGCVVFENNAMRWVGTPSEPFFFGAIHPPADTTQAFWELGHESTGVAIRETVSFPPEKLNIWGTSHVVSPEIFYPIRLGPGEECEWERVVEVLG</sequence>
<reference evidence="1 2" key="1">
    <citation type="journal article" date="2013" name="Genome Biol.">
        <title>Genomic analysis reveals key aspects of prokaryotic symbiosis in the phototrophic consortium "Chlorochromatium aggregatum".</title>
        <authorList>
            <person name="Liu Z."/>
            <person name="Muller J."/>
            <person name="Li T."/>
            <person name="Alvey R.M."/>
            <person name="Vogl K."/>
            <person name="Frigaard N.U."/>
            <person name="Rockwell N.C."/>
            <person name="Boyd E.S."/>
            <person name="Tomsho L.P."/>
            <person name="Schuster S.C."/>
            <person name="Henke P."/>
            <person name="Rohde M."/>
            <person name="Overmann J."/>
            <person name="Bryant D.A."/>
        </authorList>
    </citation>
    <scope>NUCLEOTIDE SEQUENCE [LARGE SCALE GENOMIC DNA]</scope>
    <source>
        <strain evidence="1">CR</strain>
    </source>
</reference>
<gene>
    <name evidence="1" type="ORF">Cenrod_1622</name>
</gene>
<dbReference type="PATRIC" id="fig|946483.4.peg.1642"/>
<protein>
    <submittedName>
        <fullName evidence="1">Uncharacterized protein</fullName>
    </submittedName>
</protein>
<dbReference type="STRING" id="946483.Cenrod_1622"/>
<dbReference type="HOGENOM" id="CLU_064408_0_0_4"/>
<organism evidence="1 2">
    <name type="scientific">Candidatus Symbiobacter mobilis CR</name>
    <dbReference type="NCBI Taxonomy" id="946483"/>
    <lineage>
        <taxon>Bacteria</taxon>
        <taxon>Pseudomonadati</taxon>
        <taxon>Pseudomonadota</taxon>
        <taxon>Betaproteobacteria</taxon>
        <taxon>Burkholderiales</taxon>
        <taxon>Comamonadaceae</taxon>
    </lineage>
</organism>
<evidence type="ECO:0000313" key="1">
    <source>
        <dbReference type="EMBL" id="AGX87707.1"/>
    </source>
</evidence>
<dbReference type="eggNOG" id="COG2017">
    <property type="taxonomic scope" value="Bacteria"/>
</dbReference>
<keyword evidence="2" id="KW-1185">Reference proteome</keyword>
<accession>U5N8H2</accession>
<dbReference type="KEGG" id="cbx:Cenrod_1622"/>
<dbReference type="AlphaFoldDB" id="U5N8H2"/>
<dbReference type="Proteomes" id="UP000017184">
    <property type="component" value="Chromosome"/>
</dbReference>
<evidence type="ECO:0000313" key="2">
    <source>
        <dbReference type="Proteomes" id="UP000017184"/>
    </source>
</evidence>
<name>U5N8H2_9BURK</name>
<proteinExistence type="predicted"/>
<dbReference type="EMBL" id="CP004885">
    <property type="protein sequence ID" value="AGX87707.1"/>
    <property type="molecule type" value="Genomic_DNA"/>
</dbReference>